<name>A0A1F6DU88_9BACT</name>
<accession>A0A1F6DU88</accession>
<keyword evidence="1" id="KW-1133">Transmembrane helix</keyword>
<dbReference type="STRING" id="1798496.A3C94_01485"/>
<evidence type="ECO:0000256" key="1">
    <source>
        <dbReference type="SAM" id="Phobius"/>
    </source>
</evidence>
<reference evidence="2 3" key="1">
    <citation type="journal article" date="2016" name="Nat. Commun.">
        <title>Thousands of microbial genomes shed light on interconnected biogeochemical processes in an aquifer system.</title>
        <authorList>
            <person name="Anantharaman K."/>
            <person name="Brown C.T."/>
            <person name="Hug L.A."/>
            <person name="Sharon I."/>
            <person name="Castelle C.J."/>
            <person name="Probst A.J."/>
            <person name="Thomas B.C."/>
            <person name="Singh A."/>
            <person name="Wilkins M.J."/>
            <person name="Karaoz U."/>
            <person name="Brodie E.L."/>
            <person name="Williams K.H."/>
            <person name="Hubbard S.S."/>
            <person name="Banfield J.F."/>
        </authorList>
    </citation>
    <scope>NUCLEOTIDE SEQUENCE [LARGE SCALE GENOMIC DNA]</scope>
</reference>
<proteinExistence type="predicted"/>
<evidence type="ECO:0000313" key="3">
    <source>
        <dbReference type="Proteomes" id="UP000177232"/>
    </source>
</evidence>
<dbReference type="EMBL" id="MFLJ01000006">
    <property type="protein sequence ID" value="OGG64946.1"/>
    <property type="molecule type" value="Genomic_DNA"/>
</dbReference>
<dbReference type="Proteomes" id="UP000177232">
    <property type="component" value="Unassembled WGS sequence"/>
</dbReference>
<comment type="caution">
    <text evidence="2">The sequence shown here is derived from an EMBL/GenBank/DDBJ whole genome shotgun (WGS) entry which is preliminary data.</text>
</comment>
<evidence type="ECO:0000313" key="2">
    <source>
        <dbReference type="EMBL" id="OGG64946.1"/>
    </source>
</evidence>
<sequence>MRSPLTHLVFALSICIATIVGYGFWYAALKDKSTKVAELESQIVVKTEITGRIAFARASLAEITRDEASMRSYFVPETGVVAFITDLESRGKAQGANVSVRSVRTSGTGAGQALVFALIVEGTFGAVMRTVGTIEYAPYALSVSALSIGQDDTDSWHADLELLVDSVSASAAIQMP</sequence>
<organism evidence="2 3">
    <name type="scientific">Candidatus Kaiserbacteria bacterium RIFCSPHIGHO2_02_FULL_55_17</name>
    <dbReference type="NCBI Taxonomy" id="1798496"/>
    <lineage>
        <taxon>Bacteria</taxon>
        <taxon>Candidatus Kaiseribacteriota</taxon>
    </lineage>
</organism>
<keyword evidence="1" id="KW-0812">Transmembrane</keyword>
<protein>
    <submittedName>
        <fullName evidence="2">Uncharacterized protein</fullName>
    </submittedName>
</protein>
<gene>
    <name evidence="2" type="ORF">A3C94_01485</name>
</gene>
<feature type="transmembrane region" description="Helical" evidence="1">
    <location>
        <begin position="6"/>
        <end position="29"/>
    </location>
</feature>
<dbReference type="AlphaFoldDB" id="A0A1F6DU88"/>
<keyword evidence="1" id="KW-0472">Membrane</keyword>